<name>A0AA96GK50_9BACT</name>
<dbReference type="GO" id="GO:0010498">
    <property type="term" value="P:proteasomal protein catabolic process"/>
    <property type="evidence" value="ECO:0007669"/>
    <property type="project" value="InterPro"/>
</dbReference>
<dbReference type="CDD" id="cd01906">
    <property type="entry name" value="proteasome_protease_HslV"/>
    <property type="match status" value="1"/>
</dbReference>
<keyword evidence="6 7" id="KW-0647">Proteasome</keyword>
<evidence type="ECO:0000256" key="4">
    <source>
        <dbReference type="ARBA" id="ARBA00022698"/>
    </source>
</evidence>
<protein>
    <submittedName>
        <fullName evidence="7">Proteasome subunit beta</fullName>
        <ecNumber evidence="7">3.4.25.1</ecNumber>
    </submittedName>
</protein>
<dbReference type="InterPro" id="IPR001353">
    <property type="entry name" value="Proteasome_sua/b"/>
</dbReference>
<dbReference type="SUPFAM" id="SSF56235">
    <property type="entry name" value="N-terminal nucleophile aminohydrolases (Ntn hydrolases)"/>
    <property type="match status" value="1"/>
</dbReference>
<keyword evidence="5 7" id="KW-0378">Hydrolase</keyword>
<dbReference type="EMBL" id="CP116968">
    <property type="protein sequence ID" value="WNM60468.1"/>
    <property type="molecule type" value="Genomic_DNA"/>
</dbReference>
<keyword evidence="2" id="KW-0963">Cytoplasm</keyword>
<gene>
    <name evidence="7" type="primary">prcB</name>
    <name evidence="7" type="ORF">PQG83_11910</name>
</gene>
<dbReference type="GO" id="GO:0005737">
    <property type="term" value="C:cytoplasm"/>
    <property type="evidence" value="ECO:0007669"/>
    <property type="project" value="TreeGrafter"/>
</dbReference>
<dbReference type="InterPro" id="IPR023333">
    <property type="entry name" value="Proteasome_suB-type"/>
</dbReference>
<sequence>MNSENVSLPNFSADPYSSFYQYLTSQRPDLLPMARWENSLSQQSQTDPSLMSTRHLPWPHGTTVLAFTYDNGVLIAGDRRATEGFQIAANRMEKVFQTDGFSAMAIAGAAGPCVEMAKLFRIELEHYEKLDGQPLTCEGKANRLGHMVKANFPMVLHGLVVIPLFVGYDHKREIGRLFKYDITGGRYEDREFHAVGSGGKDARSTLKEYFRKNLSEDAAVKVALRALLNAADEDVGTGGPDLIRRIFPTVKLVDSRGVRDVDDTQLATMCEALVNEKQET</sequence>
<keyword evidence="4" id="KW-0888">Threonine protease</keyword>
<dbReference type="GO" id="GO:0004298">
    <property type="term" value="F:threonine-type endopeptidase activity"/>
    <property type="evidence" value="ECO:0007669"/>
    <property type="project" value="UniProtKB-KW"/>
</dbReference>
<keyword evidence="3" id="KW-0645">Protease</keyword>
<dbReference type="InterPro" id="IPR022483">
    <property type="entry name" value="PSB_actinobac"/>
</dbReference>
<dbReference type="Proteomes" id="UP001302494">
    <property type="component" value="Chromosome"/>
</dbReference>
<accession>A0AA96GK50</accession>
<dbReference type="RefSeq" id="WP_312741231.1">
    <property type="nucleotide sequence ID" value="NZ_CP116968.1"/>
</dbReference>
<dbReference type="EC" id="3.4.25.1" evidence="7"/>
<dbReference type="Gene3D" id="3.60.20.10">
    <property type="entry name" value="Glutamine Phosphoribosylpyrophosphate, subunit 1, domain 1"/>
    <property type="match status" value="1"/>
</dbReference>
<dbReference type="PANTHER" id="PTHR32194">
    <property type="entry name" value="METALLOPROTEASE TLDD"/>
    <property type="match status" value="1"/>
</dbReference>
<dbReference type="PANTHER" id="PTHR32194:SF0">
    <property type="entry name" value="ATP-DEPENDENT PROTEASE SUBUNIT HSLV"/>
    <property type="match status" value="1"/>
</dbReference>
<dbReference type="KEGG" id="nneo:PQG83_11910"/>
<proteinExistence type="predicted"/>
<evidence type="ECO:0000256" key="1">
    <source>
        <dbReference type="ARBA" id="ARBA00001198"/>
    </source>
</evidence>
<evidence type="ECO:0000256" key="3">
    <source>
        <dbReference type="ARBA" id="ARBA00022670"/>
    </source>
</evidence>
<dbReference type="Pfam" id="PF00227">
    <property type="entry name" value="Proteasome"/>
    <property type="match status" value="1"/>
</dbReference>
<evidence type="ECO:0000256" key="5">
    <source>
        <dbReference type="ARBA" id="ARBA00022801"/>
    </source>
</evidence>
<organism evidence="7 8">
    <name type="scientific">Candidatus Nitrospira neomarina</name>
    <dbReference type="NCBI Taxonomy" id="3020899"/>
    <lineage>
        <taxon>Bacteria</taxon>
        <taxon>Pseudomonadati</taxon>
        <taxon>Nitrospirota</taxon>
        <taxon>Nitrospiria</taxon>
        <taxon>Nitrospirales</taxon>
        <taxon>Nitrospiraceae</taxon>
        <taxon>Nitrospira</taxon>
    </lineage>
</organism>
<evidence type="ECO:0000256" key="6">
    <source>
        <dbReference type="ARBA" id="ARBA00022942"/>
    </source>
</evidence>
<dbReference type="PROSITE" id="PS51476">
    <property type="entry name" value="PROTEASOME_BETA_2"/>
    <property type="match status" value="1"/>
</dbReference>
<evidence type="ECO:0000313" key="7">
    <source>
        <dbReference type="EMBL" id="WNM60468.1"/>
    </source>
</evidence>
<evidence type="ECO:0000256" key="2">
    <source>
        <dbReference type="ARBA" id="ARBA00022490"/>
    </source>
</evidence>
<comment type="catalytic activity">
    <reaction evidence="1">
        <text>Cleavage of peptide bonds with very broad specificity.</text>
        <dbReference type="EC" id="3.4.25.1"/>
    </reaction>
</comment>
<dbReference type="InterPro" id="IPR029055">
    <property type="entry name" value="Ntn_hydrolases_N"/>
</dbReference>
<evidence type="ECO:0000313" key="8">
    <source>
        <dbReference type="Proteomes" id="UP001302494"/>
    </source>
</evidence>
<dbReference type="GO" id="GO:0005839">
    <property type="term" value="C:proteasome core complex"/>
    <property type="evidence" value="ECO:0007669"/>
    <property type="project" value="InterPro"/>
</dbReference>
<keyword evidence="8" id="KW-1185">Reference proteome</keyword>
<dbReference type="AlphaFoldDB" id="A0AA96GK50"/>
<dbReference type="NCBIfam" id="TIGR03690">
    <property type="entry name" value="20S_bact_beta"/>
    <property type="match status" value="1"/>
</dbReference>
<reference evidence="7 8" key="1">
    <citation type="submission" date="2023-01" db="EMBL/GenBank/DDBJ databases">
        <title>Cultivation and genomic characterization of new, ubiquitous marine nitrite-oxidizing bacteria from the Nitrospirales.</title>
        <authorList>
            <person name="Mueller A.J."/>
            <person name="Daebeler A."/>
            <person name="Herbold C.W."/>
            <person name="Kirkegaard R.H."/>
            <person name="Daims H."/>
        </authorList>
    </citation>
    <scope>NUCLEOTIDE SEQUENCE [LARGE SCALE GENOMIC DNA]</scope>
    <source>
        <strain evidence="7 8">DK</strain>
    </source>
</reference>